<keyword evidence="9" id="KW-1185">Reference proteome</keyword>
<name>A0AAW2CIN6_9ROSI</name>
<proteinExistence type="inferred from homology"/>
<dbReference type="AlphaFoldDB" id="A0AAW2CIN6"/>
<evidence type="ECO:0000256" key="4">
    <source>
        <dbReference type="ARBA" id="ARBA00022741"/>
    </source>
</evidence>
<dbReference type="Gene3D" id="3.30.300.30">
    <property type="match status" value="1"/>
</dbReference>
<dbReference type="GO" id="GO:0016874">
    <property type="term" value="F:ligase activity"/>
    <property type="evidence" value="ECO:0007669"/>
    <property type="project" value="UniProtKB-KW"/>
</dbReference>
<dbReference type="SUPFAM" id="SSF56801">
    <property type="entry name" value="Acetyl-CoA synthetase-like"/>
    <property type="match status" value="2"/>
</dbReference>
<dbReference type="GO" id="GO:0005829">
    <property type="term" value="C:cytosol"/>
    <property type="evidence" value="ECO:0007669"/>
    <property type="project" value="UniProtKB-SubCell"/>
</dbReference>
<organism evidence="8 9">
    <name type="scientific">Lithocarpus litseifolius</name>
    <dbReference type="NCBI Taxonomy" id="425828"/>
    <lineage>
        <taxon>Eukaryota</taxon>
        <taxon>Viridiplantae</taxon>
        <taxon>Streptophyta</taxon>
        <taxon>Embryophyta</taxon>
        <taxon>Tracheophyta</taxon>
        <taxon>Spermatophyta</taxon>
        <taxon>Magnoliopsida</taxon>
        <taxon>eudicotyledons</taxon>
        <taxon>Gunneridae</taxon>
        <taxon>Pentapetalae</taxon>
        <taxon>rosids</taxon>
        <taxon>fabids</taxon>
        <taxon>Fagales</taxon>
        <taxon>Fagaceae</taxon>
        <taxon>Lithocarpus</taxon>
    </lineage>
</organism>
<dbReference type="PANTHER" id="PTHR43859">
    <property type="entry name" value="ACYL-ACTIVATING ENZYME"/>
    <property type="match status" value="1"/>
</dbReference>
<evidence type="ECO:0000259" key="7">
    <source>
        <dbReference type="Pfam" id="PF13193"/>
    </source>
</evidence>
<dbReference type="InterPro" id="IPR045851">
    <property type="entry name" value="AMP-bd_C_sf"/>
</dbReference>
<evidence type="ECO:0000313" key="8">
    <source>
        <dbReference type="EMBL" id="KAK9997368.1"/>
    </source>
</evidence>
<dbReference type="Proteomes" id="UP001459277">
    <property type="component" value="Unassembled WGS sequence"/>
</dbReference>
<dbReference type="InterPro" id="IPR000873">
    <property type="entry name" value="AMP-dep_synth/lig_dom"/>
</dbReference>
<keyword evidence="5" id="KW-0067">ATP-binding</keyword>
<evidence type="ECO:0000256" key="1">
    <source>
        <dbReference type="ARBA" id="ARBA00004514"/>
    </source>
</evidence>
<reference evidence="8 9" key="1">
    <citation type="submission" date="2024-01" db="EMBL/GenBank/DDBJ databases">
        <title>A telomere-to-telomere, gap-free genome of sweet tea (Lithocarpus litseifolius).</title>
        <authorList>
            <person name="Zhou J."/>
        </authorList>
    </citation>
    <scope>NUCLEOTIDE SEQUENCE [LARGE SCALE GENOMIC DNA]</scope>
    <source>
        <strain evidence="8">Zhou-2022a</strain>
        <tissue evidence="8">Leaf</tissue>
    </source>
</reference>
<accession>A0AAW2CIN6</accession>
<evidence type="ECO:0000256" key="5">
    <source>
        <dbReference type="ARBA" id="ARBA00022840"/>
    </source>
</evidence>
<comment type="subcellular location">
    <subcellularLocation>
        <location evidence="1">Cytoplasm</location>
        <location evidence="1">Cytosol</location>
    </subcellularLocation>
</comment>
<dbReference type="InterPro" id="IPR025110">
    <property type="entry name" value="AMP-bd_C"/>
</dbReference>
<dbReference type="Gene3D" id="3.40.50.980">
    <property type="match status" value="1"/>
</dbReference>
<evidence type="ECO:0000256" key="3">
    <source>
        <dbReference type="ARBA" id="ARBA00022598"/>
    </source>
</evidence>
<gene>
    <name evidence="8" type="ORF">SO802_022054</name>
</gene>
<dbReference type="Pfam" id="PF13193">
    <property type="entry name" value="AMP-binding_C"/>
    <property type="match status" value="1"/>
</dbReference>
<dbReference type="GO" id="GO:0005524">
    <property type="term" value="F:ATP binding"/>
    <property type="evidence" value="ECO:0007669"/>
    <property type="project" value="UniProtKB-KW"/>
</dbReference>
<feature type="domain" description="AMP-binding enzyme C-terminal" evidence="7">
    <location>
        <begin position="270"/>
        <end position="319"/>
    </location>
</feature>
<dbReference type="PANTHER" id="PTHR43859:SF5">
    <property type="entry name" value="ISOVALERATE--COA LIGASE AAE2"/>
    <property type="match status" value="1"/>
</dbReference>
<keyword evidence="4" id="KW-0547">Nucleotide-binding</keyword>
<comment type="caution">
    <text evidence="8">The sequence shown here is derived from an EMBL/GenBank/DDBJ whole genome shotgun (WGS) entry which is preliminary data.</text>
</comment>
<feature type="domain" description="AMP-dependent synthetase/ligase" evidence="6">
    <location>
        <begin position="23"/>
        <end position="164"/>
    </location>
</feature>
<evidence type="ECO:0000313" key="9">
    <source>
        <dbReference type="Proteomes" id="UP001459277"/>
    </source>
</evidence>
<keyword evidence="3" id="KW-0436">Ligase</keyword>
<evidence type="ECO:0000256" key="2">
    <source>
        <dbReference type="ARBA" id="ARBA00006432"/>
    </source>
</evidence>
<evidence type="ECO:0000259" key="6">
    <source>
        <dbReference type="Pfam" id="PF00501"/>
    </source>
</evidence>
<dbReference type="Pfam" id="PF00501">
    <property type="entry name" value="AMP-binding"/>
    <property type="match status" value="1"/>
</dbReference>
<dbReference type="Gene3D" id="2.30.38.10">
    <property type="entry name" value="Luciferase, Domain 3"/>
    <property type="match status" value="1"/>
</dbReference>
<dbReference type="EMBL" id="JAZDWU010000007">
    <property type="protein sequence ID" value="KAK9997368.1"/>
    <property type="molecule type" value="Genomic_DNA"/>
</dbReference>
<protein>
    <submittedName>
        <fullName evidence="8">Uncharacterized protein</fullName>
    </submittedName>
</protein>
<sequence length="320" mass="35077">MELEDLVRCSTKNYVPLTPISFLERAAKAYRDTTSIVNGSVKYTWGDMHERCLKIASALNQLGISRGDVVATLAPNVPAMHELHFAVPMAGALICPLNTRHDSAMLSVLLEHSKAKIIFVDYQLLDIAHGALKLLTKTKRKPPILVLIAESDGPLPTDHIASETHEYECLLAAGHNGFEIIRPNTRQGVHHVGLEDVEVKDPVTMASVPADGKTIGEIMFRDLEATKEAFNGGWFRSGDLAVKHPDNYIEVKDQLNDVIISGGENISTVEVEIVLYSHPAILEAAVVARPDNHWGQTPCAFVKLKEGYDGVGAQEIIKFC</sequence>
<comment type="similarity">
    <text evidence="2">Belongs to the ATP-dependent AMP-binding enzyme family.</text>
</comment>